<dbReference type="AlphaFoldDB" id="A0A5Z1RWD4"/>
<feature type="transmembrane region" description="Helical" evidence="8">
    <location>
        <begin position="12"/>
        <end position="38"/>
    </location>
</feature>
<feature type="transmembrane region" description="Helical" evidence="8">
    <location>
        <begin position="50"/>
        <end position="74"/>
    </location>
</feature>
<evidence type="ECO:0000313" key="10">
    <source>
        <dbReference type="EMBL" id="ECR3144056.1"/>
    </source>
</evidence>
<keyword evidence="7 8" id="KW-0472">Membrane</keyword>
<dbReference type="InterPro" id="IPR051084">
    <property type="entry name" value="H+-coupled_symporters"/>
</dbReference>
<proteinExistence type="predicted"/>
<sequence length="83" mass="9105">MQTTKLSKKAQIHSVIAASSGNLVEWFDFYIYGFAAVYFAHNFSNATSTLFAQIEIFGVFAAGFLMLPVGSIIFGKMADIKGR</sequence>
<evidence type="ECO:0000256" key="8">
    <source>
        <dbReference type="SAM" id="Phobius"/>
    </source>
</evidence>
<keyword evidence="4 8" id="KW-0812">Transmembrane</keyword>
<protein>
    <submittedName>
        <fullName evidence="10">Alpha-ketoglutarate permease</fullName>
    </submittedName>
</protein>
<dbReference type="GO" id="GO:0015293">
    <property type="term" value="F:symporter activity"/>
    <property type="evidence" value="ECO:0007669"/>
    <property type="project" value="UniProtKB-KW"/>
</dbReference>
<dbReference type="GO" id="GO:0005886">
    <property type="term" value="C:plasma membrane"/>
    <property type="evidence" value="ECO:0007669"/>
    <property type="project" value="UniProtKB-SubCell"/>
</dbReference>
<dbReference type="EMBL" id="AAKFOM010000034">
    <property type="protein sequence ID" value="ECR3144056.1"/>
    <property type="molecule type" value="Genomic_DNA"/>
</dbReference>
<dbReference type="InterPro" id="IPR020846">
    <property type="entry name" value="MFS_dom"/>
</dbReference>
<evidence type="ECO:0000256" key="1">
    <source>
        <dbReference type="ARBA" id="ARBA00004651"/>
    </source>
</evidence>
<keyword evidence="2" id="KW-0813">Transport</keyword>
<comment type="caution">
    <text evidence="10">The sequence shown here is derived from an EMBL/GenBank/DDBJ whole genome shotgun (WGS) entry which is preliminary data.</text>
</comment>
<comment type="subcellular location">
    <subcellularLocation>
        <location evidence="1">Cell membrane</location>
        <topology evidence="1">Multi-pass membrane protein</topology>
    </subcellularLocation>
</comment>
<dbReference type="PROSITE" id="PS50850">
    <property type="entry name" value="MFS"/>
    <property type="match status" value="1"/>
</dbReference>
<evidence type="ECO:0000256" key="2">
    <source>
        <dbReference type="ARBA" id="ARBA00022448"/>
    </source>
</evidence>
<evidence type="ECO:0000256" key="3">
    <source>
        <dbReference type="ARBA" id="ARBA00022475"/>
    </source>
</evidence>
<dbReference type="InterPro" id="IPR036259">
    <property type="entry name" value="MFS_trans_sf"/>
</dbReference>
<dbReference type="PANTHER" id="PTHR43528:SF1">
    <property type="entry name" value="ALPHA-KETOGLUTARATE PERMEASE"/>
    <property type="match status" value="1"/>
</dbReference>
<evidence type="ECO:0000259" key="9">
    <source>
        <dbReference type="PROSITE" id="PS50850"/>
    </source>
</evidence>
<dbReference type="SUPFAM" id="SSF103473">
    <property type="entry name" value="MFS general substrate transporter"/>
    <property type="match status" value="1"/>
</dbReference>
<keyword evidence="3" id="KW-1003">Cell membrane</keyword>
<keyword evidence="6 8" id="KW-1133">Transmembrane helix</keyword>
<evidence type="ECO:0000256" key="6">
    <source>
        <dbReference type="ARBA" id="ARBA00022989"/>
    </source>
</evidence>
<gene>
    <name evidence="10" type="ORF">F1P02_08645</name>
</gene>
<reference evidence="10" key="1">
    <citation type="submission" date="2019-09" db="EMBL/GenBank/DDBJ databases">
        <authorList>
            <person name="Ashton P.M."/>
            <person name="Dallman T."/>
            <person name="Nair S."/>
            <person name="De Pinna E."/>
            <person name="Peters T."/>
            <person name="Grant K."/>
        </authorList>
    </citation>
    <scope>NUCLEOTIDE SEQUENCE</scope>
    <source>
        <strain evidence="10">189198</strain>
    </source>
</reference>
<evidence type="ECO:0000256" key="7">
    <source>
        <dbReference type="ARBA" id="ARBA00023136"/>
    </source>
</evidence>
<organism evidence="10">
    <name type="scientific">Campylobacter coli</name>
    <dbReference type="NCBI Taxonomy" id="195"/>
    <lineage>
        <taxon>Bacteria</taxon>
        <taxon>Pseudomonadati</taxon>
        <taxon>Campylobacterota</taxon>
        <taxon>Epsilonproteobacteria</taxon>
        <taxon>Campylobacterales</taxon>
        <taxon>Campylobacteraceae</taxon>
        <taxon>Campylobacter</taxon>
    </lineage>
</organism>
<accession>A0A5Z1RWD4</accession>
<keyword evidence="5" id="KW-0769">Symport</keyword>
<name>A0A5Z1RWD4_CAMCO</name>
<feature type="non-terminal residue" evidence="10">
    <location>
        <position position="83"/>
    </location>
</feature>
<dbReference type="PANTHER" id="PTHR43528">
    <property type="entry name" value="ALPHA-KETOGLUTARATE PERMEASE"/>
    <property type="match status" value="1"/>
</dbReference>
<evidence type="ECO:0000256" key="5">
    <source>
        <dbReference type="ARBA" id="ARBA00022847"/>
    </source>
</evidence>
<feature type="domain" description="Major facilitator superfamily (MFS) profile" evidence="9">
    <location>
        <begin position="14"/>
        <end position="83"/>
    </location>
</feature>
<dbReference type="Gene3D" id="1.20.1250.20">
    <property type="entry name" value="MFS general substrate transporter like domains"/>
    <property type="match status" value="1"/>
</dbReference>
<evidence type="ECO:0000256" key="4">
    <source>
        <dbReference type="ARBA" id="ARBA00022692"/>
    </source>
</evidence>